<sequence>MACGKQDRELVDAMLRNEAQAWTEFQSRYDRLIHRCITKVTRRFPSMVSGDDVFEIQAQLFLSLLANEMHKLRTFDPERGNRFSSWLGLLAIHCAYDHLRSLRREPNKASLAEATDLACQLPDPFECVAERQRAAMAAEMLDGFSEKDRAFATLYFDEELEPNEIAARMNISVKTVYSKKHKIQSRLESALSTAVEHAA</sequence>
<dbReference type="PANTHER" id="PTHR43133">
    <property type="entry name" value="RNA POLYMERASE ECF-TYPE SIGMA FACTO"/>
    <property type="match status" value="1"/>
</dbReference>
<dbReference type="PANTHER" id="PTHR43133:SF51">
    <property type="entry name" value="RNA POLYMERASE SIGMA FACTOR"/>
    <property type="match status" value="1"/>
</dbReference>
<reference evidence="6 7" key="1">
    <citation type="submission" date="2021-12" db="EMBL/GenBank/DDBJ databases">
        <title>Discovery of the Pendulisporaceae a myxobacterial family with distinct sporulation behavior and unique specialized metabolism.</title>
        <authorList>
            <person name="Garcia R."/>
            <person name="Popoff A."/>
            <person name="Bader C.D."/>
            <person name="Loehr J."/>
            <person name="Walesch S."/>
            <person name="Walt C."/>
            <person name="Boldt J."/>
            <person name="Bunk B."/>
            <person name="Haeckl F.J.F.P.J."/>
            <person name="Gunesch A.P."/>
            <person name="Birkelbach J."/>
            <person name="Nuebel U."/>
            <person name="Pietschmann T."/>
            <person name="Bach T."/>
            <person name="Mueller R."/>
        </authorList>
    </citation>
    <scope>NUCLEOTIDE SEQUENCE [LARGE SCALE GENOMIC DNA]</scope>
    <source>
        <strain evidence="6 7">MSr12523</strain>
    </source>
</reference>
<dbReference type="Proteomes" id="UP001379533">
    <property type="component" value="Chromosome"/>
</dbReference>
<keyword evidence="4" id="KW-0804">Transcription</keyword>
<dbReference type="InterPro" id="IPR014284">
    <property type="entry name" value="RNA_pol_sigma-70_dom"/>
</dbReference>
<evidence type="ECO:0000256" key="2">
    <source>
        <dbReference type="ARBA" id="ARBA00023015"/>
    </source>
</evidence>
<dbReference type="RefSeq" id="WP_394849371.1">
    <property type="nucleotide sequence ID" value="NZ_CP089982.1"/>
</dbReference>
<dbReference type="InterPro" id="IPR007627">
    <property type="entry name" value="RNA_pol_sigma70_r2"/>
</dbReference>
<accession>A0ABZ2KJP0</accession>
<proteinExistence type="inferred from homology"/>
<protein>
    <submittedName>
        <fullName evidence="6">Sigma-70 family RNA polymerase sigma factor</fullName>
    </submittedName>
</protein>
<dbReference type="Gene3D" id="1.10.10.10">
    <property type="entry name" value="Winged helix-like DNA-binding domain superfamily/Winged helix DNA-binding domain"/>
    <property type="match status" value="1"/>
</dbReference>
<dbReference type="InterPro" id="IPR013324">
    <property type="entry name" value="RNA_pol_sigma_r3/r4-like"/>
</dbReference>
<dbReference type="EMBL" id="CP089982">
    <property type="protein sequence ID" value="WXA98756.1"/>
    <property type="molecule type" value="Genomic_DNA"/>
</dbReference>
<keyword evidence="3" id="KW-0731">Sigma factor</keyword>
<feature type="domain" description="RNA polymerase sigma-70 region 2" evidence="5">
    <location>
        <begin position="70"/>
        <end position="104"/>
    </location>
</feature>
<evidence type="ECO:0000313" key="7">
    <source>
        <dbReference type="Proteomes" id="UP001379533"/>
    </source>
</evidence>
<dbReference type="InterPro" id="IPR036388">
    <property type="entry name" value="WH-like_DNA-bd_sf"/>
</dbReference>
<gene>
    <name evidence="6" type="ORF">LZC95_18235</name>
</gene>
<comment type="similarity">
    <text evidence="1">Belongs to the sigma-70 factor family. ECF subfamily.</text>
</comment>
<evidence type="ECO:0000256" key="4">
    <source>
        <dbReference type="ARBA" id="ARBA00023163"/>
    </source>
</evidence>
<evidence type="ECO:0000313" key="6">
    <source>
        <dbReference type="EMBL" id="WXA98756.1"/>
    </source>
</evidence>
<organism evidence="6 7">
    <name type="scientific">Pendulispora brunnea</name>
    <dbReference type="NCBI Taxonomy" id="2905690"/>
    <lineage>
        <taxon>Bacteria</taxon>
        <taxon>Pseudomonadati</taxon>
        <taxon>Myxococcota</taxon>
        <taxon>Myxococcia</taxon>
        <taxon>Myxococcales</taxon>
        <taxon>Sorangiineae</taxon>
        <taxon>Pendulisporaceae</taxon>
        <taxon>Pendulispora</taxon>
    </lineage>
</organism>
<dbReference type="NCBIfam" id="TIGR02937">
    <property type="entry name" value="sigma70-ECF"/>
    <property type="match status" value="1"/>
</dbReference>
<dbReference type="Gene3D" id="1.10.1740.10">
    <property type="match status" value="1"/>
</dbReference>
<keyword evidence="7" id="KW-1185">Reference proteome</keyword>
<dbReference type="InterPro" id="IPR013325">
    <property type="entry name" value="RNA_pol_sigma_r2"/>
</dbReference>
<evidence type="ECO:0000256" key="3">
    <source>
        <dbReference type="ARBA" id="ARBA00023082"/>
    </source>
</evidence>
<dbReference type="Pfam" id="PF04542">
    <property type="entry name" value="Sigma70_r2"/>
    <property type="match status" value="1"/>
</dbReference>
<evidence type="ECO:0000256" key="1">
    <source>
        <dbReference type="ARBA" id="ARBA00010641"/>
    </source>
</evidence>
<dbReference type="SUPFAM" id="SSF88946">
    <property type="entry name" value="Sigma2 domain of RNA polymerase sigma factors"/>
    <property type="match status" value="1"/>
</dbReference>
<name>A0ABZ2KJP0_9BACT</name>
<evidence type="ECO:0000259" key="5">
    <source>
        <dbReference type="Pfam" id="PF04542"/>
    </source>
</evidence>
<keyword evidence="2" id="KW-0805">Transcription regulation</keyword>
<dbReference type="SUPFAM" id="SSF88659">
    <property type="entry name" value="Sigma3 and sigma4 domains of RNA polymerase sigma factors"/>
    <property type="match status" value="1"/>
</dbReference>
<dbReference type="InterPro" id="IPR039425">
    <property type="entry name" value="RNA_pol_sigma-70-like"/>
</dbReference>